<proteinExistence type="predicted"/>
<reference evidence="1 2" key="1">
    <citation type="journal article" date="2018" name="Nat. Ecol. Evol.">
        <title>Shark genomes provide insights into elasmobranch evolution and the origin of vertebrates.</title>
        <authorList>
            <person name="Hara Y"/>
            <person name="Yamaguchi K"/>
            <person name="Onimaru K"/>
            <person name="Kadota M"/>
            <person name="Koyanagi M"/>
            <person name="Keeley SD"/>
            <person name="Tatsumi K"/>
            <person name="Tanaka K"/>
            <person name="Motone F"/>
            <person name="Kageyama Y"/>
            <person name="Nozu R"/>
            <person name="Adachi N"/>
            <person name="Nishimura O"/>
            <person name="Nakagawa R"/>
            <person name="Tanegashima C"/>
            <person name="Kiyatake I"/>
            <person name="Matsumoto R"/>
            <person name="Murakumo K"/>
            <person name="Nishida K"/>
            <person name="Terakita A"/>
            <person name="Kuratani S"/>
            <person name="Sato K"/>
            <person name="Hyodo S Kuraku.S."/>
        </authorList>
    </citation>
    <scope>NUCLEOTIDE SEQUENCE [LARGE SCALE GENOMIC DNA]</scope>
</reference>
<evidence type="ECO:0000313" key="2">
    <source>
        <dbReference type="Proteomes" id="UP000287033"/>
    </source>
</evidence>
<protein>
    <submittedName>
        <fullName evidence="1">Uncharacterized protein</fullName>
    </submittedName>
</protein>
<accession>A0A401SLT5</accession>
<gene>
    <name evidence="1" type="ORF">chiPu_0009814</name>
</gene>
<name>A0A401SLT5_CHIPU</name>
<comment type="caution">
    <text evidence="1">The sequence shown here is derived from an EMBL/GenBank/DDBJ whole genome shotgun (WGS) entry which is preliminary data.</text>
</comment>
<sequence length="102" mass="11529">MLRKKVDSLLIVASQMRREAGAADAQLGVVSERAERGIRQFPLPFVWGPEAELLRTWHSAISADDLGFLHEHPEGDVHSVRHAVETDDEKHIKQKNLSNRLL</sequence>
<keyword evidence="2" id="KW-1185">Reference proteome</keyword>
<dbReference type="Proteomes" id="UP000287033">
    <property type="component" value="Unassembled WGS sequence"/>
</dbReference>
<dbReference type="EMBL" id="BEZZ01000357">
    <property type="protein sequence ID" value="GCC31357.1"/>
    <property type="molecule type" value="Genomic_DNA"/>
</dbReference>
<organism evidence="1 2">
    <name type="scientific">Chiloscyllium punctatum</name>
    <name type="common">Brownbanded bambooshark</name>
    <name type="synonym">Hemiscyllium punctatum</name>
    <dbReference type="NCBI Taxonomy" id="137246"/>
    <lineage>
        <taxon>Eukaryota</taxon>
        <taxon>Metazoa</taxon>
        <taxon>Chordata</taxon>
        <taxon>Craniata</taxon>
        <taxon>Vertebrata</taxon>
        <taxon>Chondrichthyes</taxon>
        <taxon>Elasmobranchii</taxon>
        <taxon>Galeomorphii</taxon>
        <taxon>Galeoidea</taxon>
        <taxon>Orectolobiformes</taxon>
        <taxon>Hemiscylliidae</taxon>
        <taxon>Chiloscyllium</taxon>
    </lineage>
</organism>
<evidence type="ECO:0000313" key="1">
    <source>
        <dbReference type="EMBL" id="GCC31357.1"/>
    </source>
</evidence>
<dbReference type="AlphaFoldDB" id="A0A401SLT5"/>